<proteinExistence type="predicted"/>
<dbReference type="EMBL" id="FOFU01000002">
    <property type="protein sequence ID" value="SEQ10664.1"/>
    <property type="molecule type" value="Genomic_DNA"/>
</dbReference>
<dbReference type="Gene3D" id="3.90.1200.10">
    <property type="match status" value="1"/>
</dbReference>
<dbReference type="Gene3D" id="3.30.200.150">
    <property type="match status" value="1"/>
</dbReference>
<dbReference type="Proteomes" id="UP000182360">
    <property type="component" value="Unassembled WGS sequence"/>
</dbReference>
<dbReference type="InterPro" id="IPR051678">
    <property type="entry name" value="AGP_Transferase"/>
</dbReference>
<dbReference type="AlphaFoldDB" id="A0A1H9DAZ1"/>
<gene>
    <name evidence="2" type="ORF">SAMN04487977_102511</name>
</gene>
<reference evidence="2 3" key="1">
    <citation type="submission" date="2016-10" db="EMBL/GenBank/DDBJ databases">
        <authorList>
            <person name="de Groot N.N."/>
        </authorList>
    </citation>
    <scope>NUCLEOTIDE SEQUENCE [LARGE SCALE GENOMIC DNA]</scope>
    <source>
        <strain evidence="2 3">B25</strain>
    </source>
</reference>
<dbReference type="SUPFAM" id="SSF56112">
    <property type="entry name" value="Protein kinase-like (PK-like)"/>
    <property type="match status" value="1"/>
</dbReference>
<protein>
    <submittedName>
        <fullName evidence="2">Phosphotransferase enzyme family protein</fullName>
    </submittedName>
</protein>
<name>A0A1H9DAZ1_9SPIR</name>
<dbReference type="InterPro" id="IPR011009">
    <property type="entry name" value="Kinase-like_dom_sf"/>
</dbReference>
<accession>A0A1H9DAZ1</accession>
<keyword evidence="2" id="KW-0808">Transferase</keyword>
<sequence length="297" mass="34776">MDELIINICRATFHDEPAKIKRCSVGLANYVFIVEIKESKYTVRLSTEKNAYNDTVRLLGKLTEIGIPVPRVLYCGSFEQYDYVVLSYIEGEELWAVYKQLTKEDKKILAKEIVHIQREVSLRLSEHVEDWTWLDFVHEILDRAKVLIEENGFFETEKVIRVESQIPILQMYFEKVEPTPYLDDVTTKNLLVKDGHISGIIDVDWIGVGDVLTFAALTYVALLNMGYDTDYVSFILDEMDADDIQRKAFLFYSLMYCVDFMGERGTKYKDKVVEVNLQIIDRLNDIYDRLWNEWRSL</sequence>
<dbReference type="RefSeq" id="WP_074641742.1">
    <property type="nucleotide sequence ID" value="NZ_FOFU01000002.1"/>
</dbReference>
<keyword evidence="3" id="KW-1185">Reference proteome</keyword>
<organism evidence="2 3">
    <name type="scientific">Treponema bryantii</name>
    <dbReference type="NCBI Taxonomy" id="163"/>
    <lineage>
        <taxon>Bacteria</taxon>
        <taxon>Pseudomonadati</taxon>
        <taxon>Spirochaetota</taxon>
        <taxon>Spirochaetia</taxon>
        <taxon>Spirochaetales</taxon>
        <taxon>Treponemataceae</taxon>
        <taxon>Treponema</taxon>
    </lineage>
</organism>
<dbReference type="PANTHER" id="PTHR21310:SF15">
    <property type="entry name" value="AMINOGLYCOSIDE PHOSPHOTRANSFERASE DOMAIN-CONTAINING PROTEIN"/>
    <property type="match status" value="1"/>
</dbReference>
<dbReference type="GO" id="GO:0016740">
    <property type="term" value="F:transferase activity"/>
    <property type="evidence" value="ECO:0007669"/>
    <property type="project" value="UniProtKB-KW"/>
</dbReference>
<evidence type="ECO:0000259" key="1">
    <source>
        <dbReference type="Pfam" id="PF01636"/>
    </source>
</evidence>
<evidence type="ECO:0000313" key="2">
    <source>
        <dbReference type="EMBL" id="SEQ10664.1"/>
    </source>
</evidence>
<evidence type="ECO:0000313" key="3">
    <source>
        <dbReference type="Proteomes" id="UP000182360"/>
    </source>
</evidence>
<feature type="domain" description="Aminoglycoside phosphotransferase" evidence="1">
    <location>
        <begin position="20"/>
        <end position="212"/>
    </location>
</feature>
<dbReference type="PANTHER" id="PTHR21310">
    <property type="entry name" value="AMINOGLYCOSIDE PHOSPHOTRANSFERASE-RELATED-RELATED"/>
    <property type="match status" value="1"/>
</dbReference>
<dbReference type="InterPro" id="IPR002575">
    <property type="entry name" value="Aminoglycoside_PTrfase"/>
</dbReference>
<dbReference type="OrthoDB" id="3806873at2"/>
<dbReference type="Pfam" id="PF01636">
    <property type="entry name" value="APH"/>
    <property type="match status" value="1"/>
</dbReference>